<sequence length="75" mass="8084">MISSLKMPQHYLTACIEKPSIPGALSPPHSTTHLATSSSVNVGGVLSKSTSLSSTIFFKVAVPERFFVPCFQFEL</sequence>
<evidence type="ECO:0000313" key="2">
    <source>
        <dbReference type="Proteomes" id="UP001419268"/>
    </source>
</evidence>
<evidence type="ECO:0000313" key="1">
    <source>
        <dbReference type="EMBL" id="KAK9083408.1"/>
    </source>
</evidence>
<name>A0AAP0E6B2_9MAGN</name>
<dbReference type="AlphaFoldDB" id="A0AAP0E6B2"/>
<dbReference type="EMBL" id="JBBNAG010000013">
    <property type="protein sequence ID" value="KAK9083408.1"/>
    <property type="molecule type" value="Genomic_DNA"/>
</dbReference>
<gene>
    <name evidence="1" type="ORF">Scep_029879</name>
</gene>
<organism evidence="1 2">
    <name type="scientific">Stephania cephalantha</name>
    <dbReference type="NCBI Taxonomy" id="152367"/>
    <lineage>
        <taxon>Eukaryota</taxon>
        <taxon>Viridiplantae</taxon>
        <taxon>Streptophyta</taxon>
        <taxon>Embryophyta</taxon>
        <taxon>Tracheophyta</taxon>
        <taxon>Spermatophyta</taxon>
        <taxon>Magnoliopsida</taxon>
        <taxon>Ranunculales</taxon>
        <taxon>Menispermaceae</taxon>
        <taxon>Menispermoideae</taxon>
        <taxon>Cissampelideae</taxon>
        <taxon>Stephania</taxon>
    </lineage>
</organism>
<protein>
    <submittedName>
        <fullName evidence="1">Uncharacterized protein</fullName>
    </submittedName>
</protein>
<comment type="caution">
    <text evidence="1">The sequence shown here is derived from an EMBL/GenBank/DDBJ whole genome shotgun (WGS) entry which is preliminary data.</text>
</comment>
<accession>A0AAP0E6B2</accession>
<proteinExistence type="predicted"/>
<keyword evidence="2" id="KW-1185">Reference proteome</keyword>
<dbReference type="Proteomes" id="UP001419268">
    <property type="component" value="Unassembled WGS sequence"/>
</dbReference>
<reference evidence="1 2" key="1">
    <citation type="submission" date="2024-01" db="EMBL/GenBank/DDBJ databases">
        <title>Genome assemblies of Stephania.</title>
        <authorList>
            <person name="Yang L."/>
        </authorList>
    </citation>
    <scope>NUCLEOTIDE SEQUENCE [LARGE SCALE GENOMIC DNA]</scope>
    <source>
        <strain evidence="1">JXDWG</strain>
        <tissue evidence="1">Leaf</tissue>
    </source>
</reference>